<protein>
    <submittedName>
        <fullName evidence="1">Uncharacterized protein</fullName>
    </submittedName>
</protein>
<evidence type="ECO:0000313" key="1">
    <source>
        <dbReference type="EMBL" id="KAJ6365945.1"/>
    </source>
</evidence>
<gene>
    <name evidence="1" type="ORF">OIU77_002501</name>
</gene>
<dbReference type="EMBL" id="JAPFFI010000014">
    <property type="protein sequence ID" value="KAJ6365945.1"/>
    <property type="molecule type" value="Genomic_DNA"/>
</dbReference>
<reference evidence="1" key="1">
    <citation type="submission" date="2022-10" db="EMBL/GenBank/DDBJ databases">
        <authorList>
            <person name="Hyden B.L."/>
            <person name="Feng K."/>
            <person name="Yates T."/>
            <person name="Jawdy S."/>
            <person name="Smart L.B."/>
            <person name="Muchero W."/>
        </authorList>
    </citation>
    <scope>NUCLEOTIDE SEQUENCE</scope>
    <source>
        <tissue evidence="1">Shoot tip</tissue>
    </source>
</reference>
<reference evidence="1" key="2">
    <citation type="journal article" date="2023" name="Int. J. Mol. Sci.">
        <title>De Novo Assembly and Annotation of 11 Diverse Shrub Willow (Salix) Genomes Reveals Novel Gene Organization in Sex-Linked Regions.</title>
        <authorList>
            <person name="Hyden B."/>
            <person name="Feng K."/>
            <person name="Yates T.B."/>
            <person name="Jawdy S."/>
            <person name="Cereghino C."/>
            <person name="Smart L.B."/>
            <person name="Muchero W."/>
        </authorList>
    </citation>
    <scope>NUCLEOTIDE SEQUENCE</scope>
    <source>
        <tissue evidence="1">Shoot tip</tissue>
    </source>
</reference>
<comment type="caution">
    <text evidence="1">The sequence shown here is derived from an EMBL/GenBank/DDBJ whole genome shotgun (WGS) entry which is preliminary data.</text>
</comment>
<organism evidence="1 2">
    <name type="scientific">Salix suchowensis</name>
    <dbReference type="NCBI Taxonomy" id="1278906"/>
    <lineage>
        <taxon>Eukaryota</taxon>
        <taxon>Viridiplantae</taxon>
        <taxon>Streptophyta</taxon>
        <taxon>Embryophyta</taxon>
        <taxon>Tracheophyta</taxon>
        <taxon>Spermatophyta</taxon>
        <taxon>Magnoliopsida</taxon>
        <taxon>eudicotyledons</taxon>
        <taxon>Gunneridae</taxon>
        <taxon>Pentapetalae</taxon>
        <taxon>rosids</taxon>
        <taxon>fabids</taxon>
        <taxon>Malpighiales</taxon>
        <taxon>Salicaceae</taxon>
        <taxon>Saliceae</taxon>
        <taxon>Salix</taxon>
    </lineage>
</organism>
<accession>A0ABQ9AY60</accession>
<dbReference type="Proteomes" id="UP001141253">
    <property type="component" value="Chromosome 7"/>
</dbReference>
<evidence type="ECO:0000313" key="2">
    <source>
        <dbReference type="Proteomes" id="UP001141253"/>
    </source>
</evidence>
<name>A0ABQ9AY60_9ROSI</name>
<sequence length="34" mass="4079">MFTDYFDCDINSKQNIIYQQTTLNVKANPFNFML</sequence>
<keyword evidence="2" id="KW-1185">Reference proteome</keyword>
<proteinExistence type="predicted"/>